<dbReference type="PANTHER" id="PTHR11477:SF37">
    <property type="entry name" value="SPEN PARALOGUE AND ORTHOLOGUE SPOC C-TERMINAL DOMAIN-CONTAINING PROTEIN"/>
    <property type="match status" value="1"/>
</dbReference>
<dbReference type="OrthoDB" id="639572at2759"/>
<dbReference type="AlphaFoldDB" id="A0A8J5VF12"/>
<accession>A0A8J5VF12</accession>
<name>A0A8J5VF12_ZIZPA</name>
<dbReference type="GO" id="GO:0005634">
    <property type="term" value="C:nucleus"/>
    <property type="evidence" value="ECO:0007669"/>
    <property type="project" value="TreeGrafter"/>
</dbReference>
<gene>
    <name evidence="3" type="ORF">GUJ93_ZPchr0458g22629</name>
</gene>
<feature type="compositionally biased region" description="Polar residues" evidence="1">
    <location>
        <begin position="589"/>
        <end position="606"/>
    </location>
</feature>
<comment type="caution">
    <text evidence="3">The sequence shown here is derived from an EMBL/GenBank/DDBJ whole genome shotgun (WGS) entry which is preliminary data.</text>
</comment>
<protein>
    <recommendedName>
        <fullName evidence="2">Spen paralogue and orthologue SPOC C-terminal domain-containing protein</fullName>
    </recommendedName>
</protein>
<evidence type="ECO:0000313" key="4">
    <source>
        <dbReference type="Proteomes" id="UP000729402"/>
    </source>
</evidence>
<proteinExistence type="predicted"/>
<feature type="region of interest" description="Disordered" evidence="1">
    <location>
        <begin position="865"/>
        <end position="889"/>
    </location>
</feature>
<evidence type="ECO:0000313" key="3">
    <source>
        <dbReference type="EMBL" id="KAG8043669.1"/>
    </source>
</evidence>
<feature type="domain" description="Spen paralogue and orthologue SPOC C-terminal" evidence="2">
    <location>
        <begin position="244"/>
        <end position="393"/>
    </location>
</feature>
<dbReference type="CDD" id="cd21538">
    <property type="entry name" value="SPOC_TFIIS"/>
    <property type="match status" value="1"/>
</dbReference>
<dbReference type="EMBL" id="JAAALK010000953">
    <property type="protein sequence ID" value="KAG8043668.1"/>
    <property type="molecule type" value="Genomic_DNA"/>
</dbReference>
<feature type="compositionally biased region" description="Low complexity" evidence="1">
    <location>
        <begin position="681"/>
        <end position="693"/>
    </location>
</feature>
<dbReference type="PANTHER" id="PTHR11477">
    <property type="entry name" value="TRANSCRIPTION FACTOR S-II ZINC FINGER DOMAIN-CONTAINING PROTEIN"/>
    <property type="match status" value="1"/>
</dbReference>
<dbReference type="GO" id="GO:0006351">
    <property type="term" value="P:DNA-templated transcription"/>
    <property type="evidence" value="ECO:0007669"/>
    <property type="project" value="TreeGrafter"/>
</dbReference>
<feature type="compositionally biased region" description="Basic residues" evidence="1">
    <location>
        <begin position="904"/>
        <end position="915"/>
    </location>
</feature>
<reference evidence="3" key="2">
    <citation type="submission" date="2021-02" db="EMBL/GenBank/DDBJ databases">
        <authorList>
            <person name="Kimball J.A."/>
            <person name="Haas M.W."/>
            <person name="Macchietto M."/>
            <person name="Kono T."/>
            <person name="Duquette J."/>
            <person name="Shao M."/>
        </authorList>
    </citation>
    <scope>NUCLEOTIDE SEQUENCE</scope>
    <source>
        <tissue evidence="3">Fresh leaf tissue</tissue>
    </source>
</reference>
<evidence type="ECO:0000256" key="1">
    <source>
        <dbReference type="SAM" id="MobiDB-lite"/>
    </source>
</evidence>
<reference evidence="3" key="1">
    <citation type="journal article" date="2021" name="bioRxiv">
        <title>Whole Genome Assembly and Annotation of Northern Wild Rice, Zizania palustris L., Supports a Whole Genome Duplication in the Zizania Genus.</title>
        <authorList>
            <person name="Haas M."/>
            <person name="Kono T."/>
            <person name="Macchietto M."/>
            <person name="Millas R."/>
            <person name="McGilp L."/>
            <person name="Shao M."/>
            <person name="Duquette J."/>
            <person name="Hirsch C.N."/>
            <person name="Kimball J."/>
        </authorList>
    </citation>
    <scope>NUCLEOTIDE SEQUENCE</scope>
    <source>
        <tissue evidence="3">Fresh leaf tissue</tissue>
    </source>
</reference>
<dbReference type="EMBL" id="JAAALK010000953">
    <property type="protein sequence ID" value="KAG8043669.1"/>
    <property type="molecule type" value="Genomic_DNA"/>
</dbReference>
<sequence>MTSQSDSPNMFFKIYMSRKRKILDSVQHSESDSAVSHGSELVAVANDSHLGDESCLKNPAGLSSVLNNSQGFPLKDIPSGTTKLSGIRCTTSPWQPNETMFCTVSTDNGTVKCQDHSNLISPLMGVCTNHTISSKPRHPHTTLGLMHCKTVSNNSLAKDKDSTDQSQTAVVQNLLLSREKGGQSIVSMDHPSLSYHEKIQQKERIQSYEAVKHDAQDFTKAVDISSSLSPHSLDDEIKSFGQLSPSVYESLWNGTIQLSSTAKVSVVAFFKSGEKNQDITWPKVIEIKGKVKLDAFEKFVHELRRCQTRSLMVISLCWKFGTSKAGLKGMKEVAENFEVSQKVGFADICDGYSLYVCPRSDAVITILAKCGFFKGMSAVDTNQDSLMGCIVWRRKGSPSTPCSNDPGVDSSRNIRKIQDDIEKTQEIQSTSVKTHAVATGLPLLASTQTLQPHQITPFKAPSLIARQQPQVPASHEVHKKLLTGPEIQQHVQPITDSHSGSFGVEHPVSHSQNHMVDAFLGRRQQEYTSNAAESSKHQENHPFVLQPDSCGAHRPIDTDDLPELDFTTLCGADVKHNVRLLNRETTITSSVSTRPKLSGNKSSRPFQQPLKPSFLGEGINDHGNVEGNGNATDMMSREITNQVSQCKTERESFIRNKDGVDTEDMQEWCFQGIENGKPHQSSSTKLPSPSLKTCTRDEAPSQEFPPITQRSHSPLQVEGSSSAHQPIMQPGCFNEPSDQGSFPQHRPPVLADQCFTARRPPVPADQGSVLPSVLQDQVFVPRHRRPALADQSSVPSHHHVPADQGFVPWHPPPVAEQGLFLQHPPLHADQDLFPRRPPFPTDQGWFALPPPPPLPAGQFIVPWHPRPASAPGHMRPPPSSAHLRSTASFAPPGTWRPVLHPWQVHHHHGPHHHYGPARSNGPPGSRNIPGHPSGFGNRSGGRPPHHAHQ</sequence>
<feature type="region of interest" description="Disordered" evidence="1">
    <location>
        <begin position="673"/>
        <end position="724"/>
    </location>
</feature>
<dbReference type="Pfam" id="PF07744">
    <property type="entry name" value="SPOC"/>
    <property type="match status" value="1"/>
</dbReference>
<dbReference type="Proteomes" id="UP000729402">
    <property type="component" value="Unassembled WGS sequence"/>
</dbReference>
<dbReference type="InterPro" id="IPR012921">
    <property type="entry name" value="SPOC_C"/>
</dbReference>
<feature type="compositionally biased region" description="Polar residues" evidence="1">
    <location>
        <begin position="708"/>
        <end position="724"/>
    </location>
</feature>
<feature type="region of interest" description="Disordered" evidence="1">
    <location>
        <begin position="904"/>
        <end position="949"/>
    </location>
</feature>
<keyword evidence="4" id="KW-1185">Reference proteome</keyword>
<feature type="region of interest" description="Disordered" evidence="1">
    <location>
        <begin position="589"/>
        <end position="609"/>
    </location>
</feature>
<evidence type="ECO:0000259" key="2">
    <source>
        <dbReference type="Pfam" id="PF07744"/>
    </source>
</evidence>
<organism evidence="3 4">
    <name type="scientific">Zizania palustris</name>
    <name type="common">Northern wild rice</name>
    <dbReference type="NCBI Taxonomy" id="103762"/>
    <lineage>
        <taxon>Eukaryota</taxon>
        <taxon>Viridiplantae</taxon>
        <taxon>Streptophyta</taxon>
        <taxon>Embryophyta</taxon>
        <taxon>Tracheophyta</taxon>
        <taxon>Spermatophyta</taxon>
        <taxon>Magnoliopsida</taxon>
        <taxon>Liliopsida</taxon>
        <taxon>Poales</taxon>
        <taxon>Poaceae</taxon>
        <taxon>BOP clade</taxon>
        <taxon>Oryzoideae</taxon>
        <taxon>Oryzeae</taxon>
        <taxon>Zizaniinae</taxon>
        <taxon>Zizania</taxon>
    </lineage>
</organism>